<evidence type="ECO:0000313" key="4">
    <source>
        <dbReference type="Proteomes" id="UP000715781"/>
    </source>
</evidence>
<dbReference type="GO" id="GO:0005524">
    <property type="term" value="F:ATP binding"/>
    <property type="evidence" value="ECO:0007669"/>
    <property type="project" value="UniProtKB-UniRule"/>
</dbReference>
<dbReference type="Gene3D" id="3.30.470.20">
    <property type="entry name" value="ATP-grasp fold, B domain"/>
    <property type="match status" value="1"/>
</dbReference>
<dbReference type="AlphaFoldDB" id="A0A951PWJ5"/>
<sequence>MQHEHNVVLLITHSGDYFTIDRVAEALLKRGAQPFRLDTDKFPMTVKLQAYLSNSESHHRVEYGDRSFDTQQVQAVWMRRIWEPHLSQELAPKFRSACARESLAVLDGFWDSLRTARWVDDLQRIDAAENKLCQLRVAAEVGLVIPQTLITNNPKQAREFYQQVEGKMIAKLLRPLSYSMEGSSFFMYTSAVKEEDLIDAETLRYCPMVFQEQISKQQELRAVYVDGNLFVGALDASGYAASTQDWRRAKQDACTWQTYQLPDEIIRRIDDFMKRFGLKFGAFDFIVTPAGEYVFLEVNPTGEWGMLERDLNYPISDAIADALLARNIKL</sequence>
<dbReference type="GO" id="GO:0005737">
    <property type="term" value="C:cytoplasm"/>
    <property type="evidence" value="ECO:0007669"/>
    <property type="project" value="TreeGrafter"/>
</dbReference>
<dbReference type="InterPro" id="IPR026446">
    <property type="entry name" value="ATP_grasp_MvdC"/>
</dbReference>
<protein>
    <submittedName>
        <fullName evidence="3">MvdC family ATP-grasp ribosomal peptide maturase</fullName>
    </submittedName>
</protein>
<evidence type="ECO:0000313" key="3">
    <source>
        <dbReference type="EMBL" id="MBW4561629.1"/>
    </source>
</evidence>
<keyword evidence="1" id="KW-0067">ATP-binding</keyword>
<reference evidence="3" key="1">
    <citation type="submission" date="2021-05" db="EMBL/GenBank/DDBJ databases">
        <authorList>
            <person name="Pietrasiak N."/>
            <person name="Ward R."/>
            <person name="Stajich J.E."/>
            <person name="Kurbessoian T."/>
        </authorList>
    </citation>
    <scope>NUCLEOTIDE SEQUENCE</scope>
    <source>
        <strain evidence="3">JT2-VF2</strain>
    </source>
</reference>
<evidence type="ECO:0000259" key="2">
    <source>
        <dbReference type="PROSITE" id="PS50975"/>
    </source>
</evidence>
<accession>A0A951PWJ5</accession>
<comment type="caution">
    <text evidence="3">The sequence shown here is derived from an EMBL/GenBank/DDBJ whole genome shotgun (WGS) entry which is preliminary data.</text>
</comment>
<dbReference type="NCBIfam" id="TIGR04185">
    <property type="entry name" value="ATPgraspMvdC"/>
    <property type="match status" value="1"/>
</dbReference>
<dbReference type="GO" id="GO:0018169">
    <property type="term" value="F:ribosomal S6-glutamic acid ligase activity"/>
    <property type="evidence" value="ECO:0007669"/>
    <property type="project" value="TreeGrafter"/>
</dbReference>
<dbReference type="PROSITE" id="PS50975">
    <property type="entry name" value="ATP_GRASP"/>
    <property type="match status" value="1"/>
</dbReference>
<dbReference type="InterPro" id="IPR048936">
    <property type="entry name" value="MvdD-like_ATPgrasp"/>
</dbReference>
<dbReference type="InterPro" id="IPR013651">
    <property type="entry name" value="ATP-grasp_RimK-type"/>
</dbReference>
<dbReference type="InterPro" id="IPR011761">
    <property type="entry name" value="ATP-grasp"/>
</dbReference>
<name>A0A951PWJ5_9NOST</name>
<dbReference type="GO" id="GO:0046872">
    <property type="term" value="F:metal ion binding"/>
    <property type="evidence" value="ECO:0007669"/>
    <property type="project" value="InterPro"/>
</dbReference>
<dbReference type="PANTHER" id="PTHR21621">
    <property type="entry name" value="RIBOSOMAL PROTEIN S6 MODIFICATION PROTEIN"/>
    <property type="match status" value="1"/>
</dbReference>
<keyword evidence="1" id="KW-0547">Nucleotide-binding</keyword>
<dbReference type="GO" id="GO:0009432">
    <property type="term" value="P:SOS response"/>
    <property type="evidence" value="ECO:0007669"/>
    <property type="project" value="TreeGrafter"/>
</dbReference>
<dbReference type="EMBL" id="JAHHHN010000005">
    <property type="protein sequence ID" value="MBW4561629.1"/>
    <property type="molecule type" value="Genomic_DNA"/>
</dbReference>
<reference evidence="3" key="2">
    <citation type="journal article" date="2022" name="Microbiol. Resour. Announc.">
        <title>Metagenome Sequencing to Explore Phylogenomics of Terrestrial Cyanobacteria.</title>
        <authorList>
            <person name="Ward R.D."/>
            <person name="Stajich J.E."/>
            <person name="Johansen J.R."/>
            <person name="Huntemann M."/>
            <person name="Clum A."/>
            <person name="Foster B."/>
            <person name="Foster B."/>
            <person name="Roux S."/>
            <person name="Palaniappan K."/>
            <person name="Varghese N."/>
            <person name="Mukherjee S."/>
            <person name="Reddy T.B.K."/>
            <person name="Daum C."/>
            <person name="Copeland A."/>
            <person name="Chen I.A."/>
            <person name="Ivanova N.N."/>
            <person name="Kyrpides N.C."/>
            <person name="Shapiro N."/>
            <person name="Eloe-Fadrosh E.A."/>
            <person name="Pietrasiak N."/>
        </authorList>
    </citation>
    <scope>NUCLEOTIDE SEQUENCE</scope>
    <source>
        <strain evidence="3">JT2-VF2</strain>
    </source>
</reference>
<feature type="domain" description="ATP-grasp" evidence="2">
    <location>
        <begin position="135"/>
        <end position="324"/>
    </location>
</feature>
<evidence type="ECO:0000256" key="1">
    <source>
        <dbReference type="PROSITE-ProRule" id="PRU00409"/>
    </source>
</evidence>
<proteinExistence type="predicted"/>
<dbReference type="SUPFAM" id="SSF56059">
    <property type="entry name" value="Glutathione synthetase ATP-binding domain-like"/>
    <property type="match status" value="1"/>
</dbReference>
<dbReference type="Pfam" id="PF08443">
    <property type="entry name" value="RimK"/>
    <property type="match status" value="1"/>
</dbReference>
<dbReference type="Proteomes" id="UP000715781">
    <property type="component" value="Unassembled WGS sequence"/>
</dbReference>
<dbReference type="PANTHER" id="PTHR21621:SF0">
    <property type="entry name" value="BETA-CITRYLGLUTAMATE SYNTHASE B-RELATED"/>
    <property type="match status" value="1"/>
</dbReference>
<dbReference type="Pfam" id="PF21068">
    <property type="entry name" value="ATPgraspMvdD"/>
    <property type="match status" value="1"/>
</dbReference>
<gene>
    <name evidence="3" type="ORF">KME32_10830</name>
</gene>
<organism evidence="3 4">
    <name type="scientific">Mojavia pulchra JT2-VF2</name>
    <dbReference type="NCBI Taxonomy" id="287848"/>
    <lineage>
        <taxon>Bacteria</taxon>
        <taxon>Bacillati</taxon>
        <taxon>Cyanobacteriota</taxon>
        <taxon>Cyanophyceae</taxon>
        <taxon>Nostocales</taxon>
        <taxon>Nostocaceae</taxon>
    </lineage>
</organism>